<dbReference type="Gene3D" id="3.40.640.10">
    <property type="entry name" value="Type I PLP-dependent aspartate aminotransferase-like (Major domain)"/>
    <property type="match status" value="1"/>
</dbReference>
<dbReference type="InterPro" id="IPR015424">
    <property type="entry name" value="PyrdxlP-dep_Trfase"/>
</dbReference>
<dbReference type="GO" id="GO:0004648">
    <property type="term" value="F:O-phospho-L-serine:2-oxoglutarate aminotransferase activity"/>
    <property type="evidence" value="ECO:0007669"/>
    <property type="project" value="UniProtKB-EC"/>
</dbReference>
<evidence type="ECO:0000256" key="8">
    <source>
        <dbReference type="ARBA" id="ARBA00022679"/>
    </source>
</evidence>
<dbReference type="UniPathway" id="UPA00135">
    <property type="reaction ID" value="UER00197"/>
</dbReference>
<evidence type="ECO:0000256" key="1">
    <source>
        <dbReference type="ARBA" id="ARBA00001933"/>
    </source>
</evidence>
<keyword evidence="7" id="KW-0028">Amino-acid biosynthesis</keyword>
<keyword evidence="6 16" id="KW-0032">Aminotransferase</keyword>
<comment type="catalytic activity">
    <reaction evidence="14">
        <text>O-phospho-L-serine + 2-oxoglutarate = 3-phosphooxypyruvate + L-glutamate</text>
        <dbReference type="Rhea" id="RHEA:14329"/>
        <dbReference type="ChEBI" id="CHEBI:16810"/>
        <dbReference type="ChEBI" id="CHEBI:18110"/>
        <dbReference type="ChEBI" id="CHEBI:29985"/>
        <dbReference type="ChEBI" id="CHEBI:57524"/>
        <dbReference type="EC" id="2.6.1.52"/>
    </reaction>
</comment>
<evidence type="ECO:0000256" key="10">
    <source>
        <dbReference type="ARBA" id="ARBA00023096"/>
    </source>
</evidence>
<keyword evidence="8 16" id="KW-0808">Transferase</keyword>
<evidence type="ECO:0000256" key="7">
    <source>
        <dbReference type="ARBA" id="ARBA00022605"/>
    </source>
</evidence>
<dbReference type="Proteomes" id="UP000190961">
    <property type="component" value="Unassembled WGS sequence"/>
</dbReference>
<dbReference type="InterPro" id="IPR022278">
    <property type="entry name" value="Pser_aminoTfrase"/>
</dbReference>
<dbReference type="STRING" id="688867.SAMN05660236_0644"/>
<dbReference type="PIRSF" id="PIRSF000525">
    <property type="entry name" value="SerC"/>
    <property type="match status" value="1"/>
</dbReference>
<comment type="pathway">
    <text evidence="2">Amino-acid biosynthesis; L-serine biosynthesis; L-serine from 3-phospho-D-glycerate: step 2/3.</text>
</comment>
<protein>
    <recommendedName>
        <fullName evidence="4">phosphoserine transaminase</fullName>
        <ecNumber evidence="4">2.6.1.52</ecNumber>
    </recommendedName>
    <alternativeName>
        <fullName evidence="12">Phosphohydroxythreonine aminotransferase</fullName>
    </alternativeName>
</protein>
<dbReference type="PANTHER" id="PTHR21152:SF40">
    <property type="entry name" value="ALANINE--GLYOXYLATE AMINOTRANSFERASE"/>
    <property type="match status" value="1"/>
</dbReference>
<reference evidence="16 17" key="1">
    <citation type="submission" date="2017-02" db="EMBL/GenBank/DDBJ databases">
        <authorList>
            <person name="Peterson S.W."/>
        </authorList>
    </citation>
    <scope>NUCLEOTIDE SEQUENCE [LARGE SCALE GENOMIC DNA]</scope>
    <source>
        <strain evidence="16 17">DSM 25262</strain>
    </source>
</reference>
<dbReference type="RefSeq" id="WP_079685253.1">
    <property type="nucleotide sequence ID" value="NZ_FUZU01000001.1"/>
</dbReference>
<keyword evidence="10" id="KW-0664">Pyridoxine biosynthesis</keyword>
<dbReference type="EC" id="2.6.1.52" evidence="4"/>
<dbReference type="AlphaFoldDB" id="A0A1T5J171"/>
<proteinExistence type="inferred from homology"/>
<accession>A0A1T5J171</accession>
<comment type="catalytic activity">
    <reaction evidence="13">
        <text>4-(phosphooxy)-L-threonine + 2-oxoglutarate = (R)-3-hydroxy-2-oxo-4-phosphooxybutanoate + L-glutamate</text>
        <dbReference type="Rhea" id="RHEA:16573"/>
        <dbReference type="ChEBI" id="CHEBI:16810"/>
        <dbReference type="ChEBI" id="CHEBI:29985"/>
        <dbReference type="ChEBI" id="CHEBI:58452"/>
        <dbReference type="ChEBI" id="CHEBI:58538"/>
        <dbReference type="EC" id="2.6.1.52"/>
    </reaction>
</comment>
<gene>
    <name evidence="16" type="ORF">SAMN05660236_0644</name>
</gene>
<dbReference type="Pfam" id="PF00266">
    <property type="entry name" value="Aminotran_5"/>
    <property type="match status" value="1"/>
</dbReference>
<keyword evidence="9" id="KW-0663">Pyridoxal phosphate</keyword>
<name>A0A1T5J171_9BACT</name>
<dbReference type="InterPro" id="IPR000192">
    <property type="entry name" value="Aminotrans_V_dom"/>
</dbReference>
<comment type="cofactor">
    <cofactor evidence="1">
        <name>pyridoxal 5'-phosphate</name>
        <dbReference type="ChEBI" id="CHEBI:597326"/>
    </cofactor>
</comment>
<evidence type="ECO:0000259" key="15">
    <source>
        <dbReference type="Pfam" id="PF00266"/>
    </source>
</evidence>
<keyword evidence="11" id="KW-0718">Serine biosynthesis</keyword>
<dbReference type="EMBL" id="FUZU01000001">
    <property type="protein sequence ID" value="SKC45239.1"/>
    <property type="molecule type" value="Genomic_DNA"/>
</dbReference>
<evidence type="ECO:0000256" key="2">
    <source>
        <dbReference type="ARBA" id="ARBA00005099"/>
    </source>
</evidence>
<dbReference type="GO" id="GO:0004760">
    <property type="term" value="F:L-serine-pyruvate transaminase activity"/>
    <property type="evidence" value="ECO:0007669"/>
    <property type="project" value="TreeGrafter"/>
</dbReference>
<evidence type="ECO:0000256" key="13">
    <source>
        <dbReference type="ARBA" id="ARBA00047630"/>
    </source>
</evidence>
<evidence type="ECO:0000313" key="17">
    <source>
        <dbReference type="Proteomes" id="UP000190961"/>
    </source>
</evidence>
<dbReference type="OrthoDB" id="975012at2"/>
<comment type="similarity">
    <text evidence="3">Belongs to the class-V pyridoxal-phosphate-dependent aminotransferase family. SerC subfamily.</text>
</comment>
<dbReference type="GO" id="GO:0008453">
    <property type="term" value="F:alanine-glyoxylate transaminase activity"/>
    <property type="evidence" value="ECO:0007669"/>
    <property type="project" value="TreeGrafter"/>
</dbReference>
<dbReference type="SUPFAM" id="SSF53383">
    <property type="entry name" value="PLP-dependent transferases"/>
    <property type="match status" value="1"/>
</dbReference>
<evidence type="ECO:0000313" key="16">
    <source>
        <dbReference type="EMBL" id="SKC45239.1"/>
    </source>
</evidence>
<evidence type="ECO:0000256" key="4">
    <source>
        <dbReference type="ARBA" id="ARBA00013030"/>
    </source>
</evidence>
<evidence type="ECO:0000256" key="11">
    <source>
        <dbReference type="ARBA" id="ARBA00023299"/>
    </source>
</evidence>
<evidence type="ECO:0000256" key="9">
    <source>
        <dbReference type="ARBA" id="ARBA00022898"/>
    </source>
</evidence>
<evidence type="ECO:0000256" key="12">
    <source>
        <dbReference type="ARBA" id="ARBA00031421"/>
    </source>
</evidence>
<dbReference type="Gene3D" id="3.90.1150.10">
    <property type="entry name" value="Aspartate Aminotransferase, domain 1"/>
    <property type="match status" value="1"/>
</dbReference>
<keyword evidence="17" id="KW-1185">Reference proteome</keyword>
<organism evidence="16 17">
    <name type="scientific">Ohtaekwangia koreensis</name>
    <dbReference type="NCBI Taxonomy" id="688867"/>
    <lineage>
        <taxon>Bacteria</taxon>
        <taxon>Pseudomonadati</taxon>
        <taxon>Bacteroidota</taxon>
        <taxon>Cytophagia</taxon>
        <taxon>Cytophagales</taxon>
        <taxon>Fulvivirgaceae</taxon>
        <taxon>Ohtaekwangia</taxon>
    </lineage>
</organism>
<dbReference type="InterPro" id="IPR015421">
    <property type="entry name" value="PyrdxlP-dep_Trfase_major"/>
</dbReference>
<sequence>MISFYPGPSRVYDEIPKYVKDAFALGIMSINHRSDDFVKMSEQTIKLLKQKLNIPKNYTVFFTSSATECWEIIAQSIVTDKSYHLYNGSFGQKWFDYTKRIRPFAEPLPFNVNEKLDAKKLIFDLKEGIICITQNETSNGTQVTNATIRAIKKNNPSYLVAIDATSSMAGIDLDFKAADIWLASVQKCFGLPAGLGIMVCSPQTIERVKTVNEKNHYNSLPFMIEMMDKWQTPFTPNVLGIYLLMRVLENMDSIKTTHDITLNRYTNWVNFLKQRKTIQHFVTEEGVQSHTVIPVTADENTVSAIKKSAKKEGILLGEGYGTFKPVTFRIANFPALKDKEIKTLMKFLEKY</sequence>
<dbReference type="GO" id="GO:0019265">
    <property type="term" value="P:glycine biosynthetic process, by transamination of glyoxylate"/>
    <property type="evidence" value="ECO:0007669"/>
    <property type="project" value="TreeGrafter"/>
</dbReference>
<keyword evidence="5" id="KW-0963">Cytoplasm</keyword>
<evidence type="ECO:0000256" key="3">
    <source>
        <dbReference type="ARBA" id="ARBA00006904"/>
    </source>
</evidence>
<dbReference type="PANTHER" id="PTHR21152">
    <property type="entry name" value="AMINOTRANSFERASE CLASS V"/>
    <property type="match status" value="1"/>
</dbReference>
<evidence type="ECO:0000256" key="6">
    <source>
        <dbReference type="ARBA" id="ARBA00022576"/>
    </source>
</evidence>
<evidence type="ECO:0000256" key="14">
    <source>
        <dbReference type="ARBA" id="ARBA00049007"/>
    </source>
</evidence>
<feature type="domain" description="Aminotransferase class V" evidence="15">
    <location>
        <begin position="8"/>
        <end position="328"/>
    </location>
</feature>
<dbReference type="GO" id="GO:0006564">
    <property type="term" value="P:L-serine biosynthetic process"/>
    <property type="evidence" value="ECO:0007669"/>
    <property type="project" value="UniProtKB-KW"/>
</dbReference>
<dbReference type="InterPro" id="IPR015422">
    <property type="entry name" value="PyrdxlP-dep_Trfase_small"/>
</dbReference>
<evidence type="ECO:0000256" key="5">
    <source>
        <dbReference type="ARBA" id="ARBA00022490"/>
    </source>
</evidence>
<dbReference type="GO" id="GO:0008615">
    <property type="term" value="P:pyridoxine biosynthetic process"/>
    <property type="evidence" value="ECO:0007669"/>
    <property type="project" value="UniProtKB-KW"/>
</dbReference>